<dbReference type="InterPro" id="IPR007110">
    <property type="entry name" value="Ig-like_dom"/>
</dbReference>
<feature type="domain" description="Ig-like" evidence="1">
    <location>
        <begin position="118"/>
        <end position="212"/>
    </location>
</feature>
<dbReference type="PANTHER" id="PTHR23278">
    <property type="entry name" value="SIDESTEP PROTEIN"/>
    <property type="match status" value="1"/>
</dbReference>
<feature type="non-terminal residue" evidence="2">
    <location>
        <position position="1"/>
    </location>
</feature>
<dbReference type="Gene3D" id="2.60.40.10">
    <property type="entry name" value="Immunoglobulins"/>
    <property type="match status" value="2"/>
</dbReference>
<gene>
    <name evidence="2" type="ORF">ILUMI_04227</name>
</gene>
<organism evidence="2 3">
    <name type="scientific">Ignelater luminosus</name>
    <name type="common">Cucubano</name>
    <name type="synonym">Pyrophorus luminosus</name>
    <dbReference type="NCBI Taxonomy" id="2038154"/>
    <lineage>
        <taxon>Eukaryota</taxon>
        <taxon>Metazoa</taxon>
        <taxon>Ecdysozoa</taxon>
        <taxon>Arthropoda</taxon>
        <taxon>Hexapoda</taxon>
        <taxon>Insecta</taxon>
        <taxon>Pterygota</taxon>
        <taxon>Neoptera</taxon>
        <taxon>Endopterygota</taxon>
        <taxon>Coleoptera</taxon>
        <taxon>Polyphaga</taxon>
        <taxon>Elateriformia</taxon>
        <taxon>Elateroidea</taxon>
        <taxon>Elateridae</taxon>
        <taxon>Agrypninae</taxon>
        <taxon>Pyrophorini</taxon>
        <taxon>Ignelater</taxon>
    </lineage>
</organism>
<evidence type="ECO:0000313" key="3">
    <source>
        <dbReference type="Proteomes" id="UP000801492"/>
    </source>
</evidence>
<dbReference type="Proteomes" id="UP000801492">
    <property type="component" value="Unassembled WGS sequence"/>
</dbReference>
<accession>A0A8K0DD88</accession>
<evidence type="ECO:0000259" key="1">
    <source>
        <dbReference type="PROSITE" id="PS50835"/>
    </source>
</evidence>
<dbReference type="PROSITE" id="PS50835">
    <property type="entry name" value="IG_LIKE"/>
    <property type="match status" value="2"/>
</dbReference>
<dbReference type="InterPro" id="IPR013783">
    <property type="entry name" value="Ig-like_fold"/>
</dbReference>
<dbReference type="EMBL" id="VTPC01001438">
    <property type="protein sequence ID" value="KAF2901961.1"/>
    <property type="molecule type" value="Genomic_DNA"/>
</dbReference>
<dbReference type="InterPro" id="IPR036179">
    <property type="entry name" value="Ig-like_dom_sf"/>
</dbReference>
<dbReference type="Pfam" id="PF13927">
    <property type="entry name" value="Ig_3"/>
    <property type="match status" value="2"/>
</dbReference>
<proteinExistence type="predicted"/>
<feature type="non-terminal residue" evidence="2">
    <location>
        <position position="253"/>
    </location>
</feature>
<name>A0A8K0DD88_IGNLU</name>
<comment type="caution">
    <text evidence="2">The sequence shown here is derived from an EMBL/GenBank/DDBJ whole genome shotgun (WGS) entry which is preliminary data.</text>
</comment>
<dbReference type="SMART" id="SM00409">
    <property type="entry name" value="IG"/>
    <property type="match status" value="2"/>
</dbReference>
<feature type="domain" description="Ig-like" evidence="1">
    <location>
        <begin position="2"/>
        <end position="107"/>
    </location>
</feature>
<sequence>KPLYINLTHQEQVVAGNDVQFVCDVFGANPPADVKWFKGNNLITNETLIQTFPEAMPIITKVTENPDGTFNTKSELQFKATRFDDNAQFQCYAENSVTRNQFDPSFNRQGQLQVKYPPVVTVAPANITRNETTPKDVIIQCEFVGNPLEMITVYWMKDGKNLTLIPNKHIGGTKASPLLTIKNVTRHDMGDYTCVCMNAVGVSVSENSAYLNVNYPPTVEVIMDPPHPVKSVNGINVTAVCNVVSGNPPTLTK</sequence>
<dbReference type="CDD" id="cd00096">
    <property type="entry name" value="Ig"/>
    <property type="match status" value="1"/>
</dbReference>
<dbReference type="InterPro" id="IPR003599">
    <property type="entry name" value="Ig_sub"/>
</dbReference>
<dbReference type="SUPFAM" id="SSF48726">
    <property type="entry name" value="Immunoglobulin"/>
    <property type="match status" value="2"/>
</dbReference>
<evidence type="ECO:0000313" key="2">
    <source>
        <dbReference type="EMBL" id="KAF2901961.1"/>
    </source>
</evidence>
<keyword evidence="3" id="KW-1185">Reference proteome</keyword>
<dbReference type="OrthoDB" id="6106100at2759"/>
<protein>
    <recommendedName>
        <fullName evidence="1">Ig-like domain-containing protein</fullName>
    </recommendedName>
</protein>
<dbReference type="InterPro" id="IPR003598">
    <property type="entry name" value="Ig_sub2"/>
</dbReference>
<dbReference type="PANTHER" id="PTHR23278:SF32">
    <property type="entry name" value="NEUROMUSCULIN, ISOFORM E"/>
    <property type="match status" value="1"/>
</dbReference>
<dbReference type="SMART" id="SM00408">
    <property type="entry name" value="IGc2"/>
    <property type="match status" value="2"/>
</dbReference>
<dbReference type="AlphaFoldDB" id="A0A8K0DD88"/>
<reference evidence="2" key="1">
    <citation type="submission" date="2019-08" db="EMBL/GenBank/DDBJ databases">
        <title>The genome of the North American firefly Photinus pyralis.</title>
        <authorList>
            <consortium name="Photinus pyralis genome working group"/>
            <person name="Fallon T.R."/>
            <person name="Sander Lower S.E."/>
            <person name="Weng J.-K."/>
        </authorList>
    </citation>
    <scope>NUCLEOTIDE SEQUENCE</scope>
    <source>
        <strain evidence="2">TRF0915ILg1</strain>
        <tissue evidence="2">Whole body</tissue>
    </source>
</reference>